<comment type="caution">
    <text evidence="25">The sequence shown here is derived from an EMBL/GenBank/DDBJ whole genome shotgun (WGS) entry which is preliminary data.</text>
</comment>
<evidence type="ECO:0000256" key="6">
    <source>
        <dbReference type="ARBA" id="ARBA00022723"/>
    </source>
</evidence>
<dbReference type="AlphaFoldDB" id="A0A8H3FR99"/>
<comment type="similarity">
    <text evidence="3">Belongs to the DEAD box helicase family. DEAH subfamily. DDX11/CHL1 sub-subfamily.</text>
</comment>
<dbReference type="GO" id="GO:0016818">
    <property type="term" value="F:hydrolase activity, acting on acid anhydrides, in phosphorus-containing anhydrides"/>
    <property type="evidence" value="ECO:0007669"/>
    <property type="project" value="InterPro"/>
</dbReference>
<evidence type="ECO:0000256" key="12">
    <source>
        <dbReference type="ARBA" id="ARBA00023014"/>
    </source>
</evidence>
<dbReference type="InterPro" id="IPR006555">
    <property type="entry name" value="ATP-dep_Helicase_C"/>
</dbReference>
<dbReference type="Pfam" id="PF06733">
    <property type="entry name" value="DEAD_2"/>
    <property type="match status" value="1"/>
</dbReference>
<dbReference type="SMART" id="SM00488">
    <property type="entry name" value="DEXDc2"/>
    <property type="match status" value="1"/>
</dbReference>
<feature type="domain" description="Helicase ATP-binding" evidence="24">
    <location>
        <begin position="3"/>
        <end position="420"/>
    </location>
</feature>
<evidence type="ECO:0000256" key="14">
    <source>
        <dbReference type="ARBA" id="ARBA00023235"/>
    </source>
</evidence>
<dbReference type="InterPro" id="IPR014013">
    <property type="entry name" value="Helic_SF1/SF2_ATP-bd_DinG/Rad3"/>
</dbReference>
<keyword evidence="11" id="KW-0408">Iron</keyword>
<keyword evidence="26" id="KW-1185">Reference proteome</keyword>
<dbReference type="FunFam" id="3.40.50.300:FF:002774">
    <property type="entry name" value="ATP-dependent DNA helicase chl1"/>
    <property type="match status" value="1"/>
</dbReference>
<keyword evidence="16" id="KW-0131">Cell cycle</keyword>
<accession>A0A8H3FR99</accession>
<evidence type="ECO:0000256" key="19">
    <source>
        <dbReference type="ARBA" id="ARBA00044998"/>
    </source>
</evidence>
<evidence type="ECO:0000256" key="11">
    <source>
        <dbReference type="ARBA" id="ARBA00023004"/>
    </source>
</evidence>
<comment type="cofactor">
    <cofactor evidence="1">
        <name>[4Fe-4S] cluster</name>
        <dbReference type="ChEBI" id="CHEBI:49883"/>
    </cofactor>
</comment>
<evidence type="ECO:0000256" key="8">
    <source>
        <dbReference type="ARBA" id="ARBA00022801"/>
    </source>
</evidence>
<dbReference type="GO" id="GO:0003677">
    <property type="term" value="F:DNA binding"/>
    <property type="evidence" value="ECO:0007669"/>
    <property type="project" value="UniProtKB-KW"/>
</dbReference>
<evidence type="ECO:0000256" key="22">
    <source>
        <dbReference type="ARBA" id="ARBA00048954"/>
    </source>
</evidence>
<keyword evidence="12" id="KW-0411">Iron-sulfur</keyword>
<evidence type="ECO:0000259" key="24">
    <source>
        <dbReference type="PROSITE" id="PS51193"/>
    </source>
</evidence>
<keyword evidence="6" id="KW-0479">Metal-binding</keyword>
<evidence type="ECO:0000256" key="23">
    <source>
        <dbReference type="SAM" id="MobiDB-lite"/>
    </source>
</evidence>
<dbReference type="InterPro" id="IPR013020">
    <property type="entry name" value="Rad3/Chl1-like"/>
</dbReference>
<keyword evidence="8" id="KW-0378">Hydrolase</keyword>
<evidence type="ECO:0000256" key="18">
    <source>
        <dbReference type="ARBA" id="ARBA00044969"/>
    </source>
</evidence>
<dbReference type="GO" id="GO:0005634">
    <property type="term" value="C:nucleus"/>
    <property type="evidence" value="ECO:0007669"/>
    <property type="project" value="UniProtKB-SubCell"/>
</dbReference>
<dbReference type="EMBL" id="CAJPDQ010000036">
    <property type="protein sequence ID" value="CAF9930761.1"/>
    <property type="molecule type" value="Genomic_DNA"/>
</dbReference>
<keyword evidence="13" id="KW-0238">DNA-binding</keyword>
<dbReference type="InterPro" id="IPR010614">
    <property type="entry name" value="RAD3-like_helicase_DEAD"/>
</dbReference>
<dbReference type="SMART" id="SM00491">
    <property type="entry name" value="HELICc2"/>
    <property type="match status" value="1"/>
</dbReference>
<dbReference type="Pfam" id="PF13307">
    <property type="entry name" value="Helicase_C_2"/>
    <property type="match status" value="1"/>
</dbReference>
<dbReference type="PANTHER" id="PTHR11472:SF41">
    <property type="entry name" value="ATP-DEPENDENT DNA HELICASE DDX11-RELATED"/>
    <property type="match status" value="1"/>
</dbReference>
<dbReference type="PROSITE" id="PS51193">
    <property type="entry name" value="HELICASE_ATP_BIND_2"/>
    <property type="match status" value="1"/>
</dbReference>
<evidence type="ECO:0000256" key="13">
    <source>
        <dbReference type="ARBA" id="ARBA00023125"/>
    </source>
</evidence>
<keyword evidence="7" id="KW-0547">Nucleotide-binding</keyword>
<evidence type="ECO:0000256" key="10">
    <source>
        <dbReference type="ARBA" id="ARBA00022840"/>
    </source>
</evidence>
<evidence type="ECO:0000256" key="7">
    <source>
        <dbReference type="ARBA" id="ARBA00022741"/>
    </source>
</evidence>
<organism evidence="25 26">
    <name type="scientific">Gomphillus americanus</name>
    <dbReference type="NCBI Taxonomy" id="1940652"/>
    <lineage>
        <taxon>Eukaryota</taxon>
        <taxon>Fungi</taxon>
        <taxon>Dikarya</taxon>
        <taxon>Ascomycota</taxon>
        <taxon>Pezizomycotina</taxon>
        <taxon>Lecanoromycetes</taxon>
        <taxon>OSLEUM clade</taxon>
        <taxon>Ostropomycetidae</taxon>
        <taxon>Ostropales</taxon>
        <taxon>Graphidaceae</taxon>
        <taxon>Gomphilloideae</taxon>
        <taxon>Gomphillus</taxon>
    </lineage>
</organism>
<keyword evidence="10" id="KW-0067">ATP-binding</keyword>
<dbReference type="InterPro" id="IPR045028">
    <property type="entry name" value="DinG/Rad3-like"/>
</dbReference>
<name>A0A8H3FR99_9LECA</name>
<dbReference type="GO" id="GO:0006139">
    <property type="term" value="P:nucleobase-containing compound metabolic process"/>
    <property type="evidence" value="ECO:0007669"/>
    <property type="project" value="InterPro"/>
</dbReference>
<dbReference type="GO" id="GO:0051536">
    <property type="term" value="F:iron-sulfur cluster binding"/>
    <property type="evidence" value="ECO:0007669"/>
    <property type="project" value="UniProtKB-KW"/>
</dbReference>
<evidence type="ECO:0000313" key="26">
    <source>
        <dbReference type="Proteomes" id="UP000664169"/>
    </source>
</evidence>
<reference evidence="25" key="1">
    <citation type="submission" date="2021-03" db="EMBL/GenBank/DDBJ databases">
        <authorList>
            <person name="Tagirdzhanova G."/>
        </authorList>
    </citation>
    <scope>NUCLEOTIDE SEQUENCE</scope>
</reference>
<protein>
    <recommendedName>
        <fullName evidence="5">ATP-dependent DNA helicase CHL1</fullName>
        <ecNumber evidence="18">5.6.2.3</ecNumber>
    </recommendedName>
    <alternativeName>
        <fullName evidence="4">ATP-dependent DNA helicase chl1</fullName>
    </alternativeName>
    <alternativeName>
        <fullName evidence="17">Chromosome loss protein 1</fullName>
    </alternativeName>
    <alternativeName>
        <fullName evidence="19 20">DNA 5'-3' helicase CHL1</fullName>
    </alternativeName>
</protein>
<dbReference type="GO" id="GO:0005524">
    <property type="term" value="F:ATP binding"/>
    <property type="evidence" value="ECO:0007669"/>
    <property type="project" value="UniProtKB-KW"/>
</dbReference>
<dbReference type="CDD" id="cd18788">
    <property type="entry name" value="SF2_C_XPD"/>
    <property type="match status" value="1"/>
</dbReference>
<dbReference type="OrthoDB" id="267079at2759"/>
<evidence type="ECO:0000313" key="25">
    <source>
        <dbReference type="EMBL" id="CAF9930761.1"/>
    </source>
</evidence>
<dbReference type="NCBIfam" id="TIGR00604">
    <property type="entry name" value="rad3"/>
    <property type="match status" value="1"/>
</dbReference>
<evidence type="ECO:0000256" key="17">
    <source>
        <dbReference type="ARBA" id="ARBA00029709"/>
    </source>
</evidence>
<evidence type="ECO:0000256" key="2">
    <source>
        <dbReference type="ARBA" id="ARBA00004123"/>
    </source>
</evidence>
<dbReference type="GO" id="GO:0034085">
    <property type="term" value="P:establishment of sister chromatid cohesion"/>
    <property type="evidence" value="ECO:0007669"/>
    <property type="project" value="TreeGrafter"/>
</dbReference>
<dbReference type="InterPro" id="IPR006554">
    <property type="entry name" value="Helicase-like_DEXD_c2"/>
</dbReference>
<feature type="region of interest" description="Disordered" evidence="23">
    <location>
        <begin position="107"/>
        <end position="132"/>
    </location>
</feature>
<sequence length="838" mass="94636">MASSRNFHHPYRPYDIQLDFMNALYDCIEQRKVGIFESPTGTGKSLSLICGSLTWLRDHQLADVNNVDVEGEDEPAWVVEHARNTRRAEFIERKKILQTKLQKIREKEARQRKQYETGEPLSKRMRINGNPADKKDIDVESDFLLADYESGDELNGLPGASVDKDAMSGKSLEFAIKLGLASENKTEEEEEIDEQVKIYFCSRTHSQLTQFTNEVRRVKIPLTETKDSLLAEDESVEEIKHLSLASRKNLCINKDVRRLHSTTAINERCLELQQSKTANTRCSFLPNKENQTLVHQFRDYTIAKIRDIEDLGRLGDKLGICPYYASRATIKSSEIITLPYPLLLQKSAREALGICLKDHVVVVDEAHNLMDAIVGIYSEQIELSQLLKARTQLTAYLLKFRARLKGKNRVYVAQTVRLVDSLISYLQGIASINKAAEGAVKISDALLGKGADQINLYKLIRYLQESKLARKVDHYTVFSEESETKQQSSTPALTQCQSFFQTLTYSSKDGRFFYSKDNGDVQLKYLLLDPTEHFKDIVEDARAVILAGGTMSPMEDYKQHLFPYVSPEQLMTLSCGHVIPAENLIAMPLSKTCSGLELDFTYDKRNDPRMIAGLGQTIIGLASAVPDGVVVFFPSYAYLEQVISHWEKKQDNKQSIFEQLERHKTVIYEDKSQTTATDDTLERYSAVIHSSSNTRGAILLSVVGGKLSEGINFSDSLGRGVIVVGLPFPNIQSAEWKAKLEYVEQQALSRGEPATQAKTASRTFYENACMRAVNQCIGRAIRHRNDYAGIFLLDKRYATPRIQTKLPGWIQKGLVNGASDLSFAEVEQRVRSFFVAKH</sequence>
<comment type="catalytic activity">
    <reaction evidence="22">
        <text>ATP + H2O = ADP + phosphate + H(+)</text>
        <dbReference type="Rhea" id="RHEA:13065"/>
        <dbReference type="ChEBI" id="CHEBI:15377"/>
        <dbReference type="ChEBI" id="CHEBI:15378"/>
        <dbReference type="ChEBI" id="CHEBI:30616"/>
        <dbReference type="ChEBI" id="CHEBI:43474"/>
        <dbReference type="ChEBI" id="CHEBI:456216"/>
        <dbReference type="EC" id="5.6.2.3"/>
    </reaction>
</comment>
<keyword evidence="14" id="KW-0413">Isomerase</keyword>
<dbReference type="SUPFAM" id="SSF52540">
    <property type="entry name" value="P-loop containing nucleoside triphosphate hydrolases"/>
    <property type="match status" value="1"/>
</dbReference>
<evidence type="ECO:0000256" key="5">
    <source>
        <dbReference type="ARBA" id="ARBA00017386"/>
    </source>
</evidence>
<dbReference type="GO" id="GO:0046872">
    <property type="term" value="F:metal ion binding"/>
    <property type="evidence" value="ECO:0007669"/>
    <property type="project" value="UniProtKB-KW"/>
</dbReference>
<dbReference type="Gene3D" id="3.40.50.300">
    <property type="entry name" value="P-loop containing nucleotide triphosphate hydrolases"/>
    <property type="match status" value="3"/>
</dbReference>
<dbReference type="EC" id="5.6.2.3" evidence="18"/>
<evidence type="ECO:0000256" key="4">
    <source>
        <dbReference type="ARBA" id="ARBA00016387"/>
    </source>
</evidence>
<evidence type="ECO:0000256" key="15">
    <source>
        <dbReference type="ARBA" id="ARBA00023242"/>
    </source>
</evidence>
<dbReference type="GO" id="GO:0043139">
    <property type="term" value="F:5'-3' DNA helicase activity"/>
    <property type="evidence" value="ECO:0007669"/>
    <property type="project" value="UniProtKB-EC"/>
</dbReference>
<dbReference type="InterPro" id="IPR027417">
    <property type="entry name" value="P-loop_NTPase"/>
</dbReference>
<evidence type="ECO:0000256" key="20">
    <source>
        <dbReference type="ARBA" id="ARBA00045008"/>
    </source>
</evidence>
<dbReference type="PANTHER" id="PTHR11472">
    <property type="entry name" value="DNA REPAIR DEAD HELICASE RAD3/XP-D SUBFAMILY MEMBER"/>
    <property type="match status" value="1"/>
</dbReference>
<comment type="function">
    <text evidence="21">ATP-dependent DNA helicase important for chromosome transmission and normal cell cycle progression in G(2)/M. May have a role in changing DNA topology to allow the loading of proteins involved in maintaining sister chromatid cohesion in the vicinity of the centromeres. Has a specific role in chromosome segregation during meiosis II.</text>
</comment>
<gene>
    <name evidence="25" type="ORF">GOMPHAMPRED_005730</name>
</gene>
<evidence type="ECO:0000256" key="16">
    <source>
        <dbReference type="ARBA" id="ARBA00023306"/>
    </source>
</evidence>
<evidence type="ECO:0000256" key="3">
    <source>
        <dbReference type="ARBA" id="ARBA00008435"/>
    </source>
</evidence>
<proteinExistence type="inferred from homology"/>
<dbReference type="FunFam" id="3.40.50.300:FF:001372">
    <property type="entry name" value="ATP-dependent DNA helicase chl1"/>
    <property type="match status" value="1"/>
</dbReference>
<dbReference type="Proteomes" id="UP000664169">
    <property type="component" value="Unassembled WGS sequence"/>
</dbReference>
<keyword evidence="15" id="KW-0539">Nucleus</keyword>
<evidence type="ECO:0000256" key="9">
    <source>
        <dbReference type="ARBA" id="ARBA00022806"/>
    </source>
</evidence>
<evidence type="ECO:0000256" key="1">
    <source>
        <dbReference type="ARBA" id="ARBA00001966"/>
    </source>
</evidence>
<keyword evidence="9" id="KW-0347">Helicase</keyword>
<evidence type="ECO:0000256" key="21">
    <source>
        <dbReference type="ARBA" id="ARBA00045702"/>
    </source>
</evidence>
<comment type="subcellular location">
    <subcellularLocation>
        <location evidence="2">Nucleus</location>
    </subcellularLocation>
</comment>
<feature type="compositionally biased region" description="Basic and acidic residues" evidence="23">
    <location>
        <begin position="107"/>
        <end position="116"/>
    </location>
</feature>